<dbReference type="SUPFAM" id="SSF46785">
    <property type="entry name" value="Winged helix' DNA-binding domain"/>
    <property type="match status" value="1"/>
</dbReference>
<dbReference type="AlphaFoldDB" id="A0A1X1YBM1"/>
<dbReference type="InterPro" id="IPR036390">
    <property type="entry name" value="WH_DNA-bd_sf"/>
</dbReference>
<dbReference type="InterPro" id="IPR011991">
    <property type="entry name" value="ArsR-like_HTH"/>
</dbReference>
<dbReference type="Gene3D" id="1.10.10.10">
    <property type="entry name" value="Winged helix-like DNA-binding domain superfamily/Winged helix DNA-binding domain"/>
    <property type="match status" value="1"/>
</dbReference>
<dbReference type="STRING" id="1108812.AWC16_19045"/>
<accession>A0A1X1YBM1</accession>
<dbReference type="SUPFAM" id="SSF81301">
    <property type="entry name" value="Nucleotidyltransferase"/>
    <property type="match status" value="1"/>
</dbReference>
<sequence>MRSDAPSLMPIFRSRHQAEFLAHLLQHPDVEYTLSELARIIDVPLSTLQREADRLADAGLIRDRKQGRNRLVAANSANPATAPLTQLLSLTFSPLPVIAEEFSIVAGTEAVIIFGSWAARYAGIPGPPPNDIDVLVIGTPSQLDLFTAADRAQARIGIEVNPVHCTPERWATPGDDPLIIQIHQSPHTTAYSANGQQP</sequence>
<organism evidence="1 2">
    <name type="scientific">Mycolicibacter longobardus</name>
    <dbReference type="NCBI Taxonomy" id="1108812"/>
    <lineage>
        <taxon>Bacteria</taxon>
        <taxon>Bacillati</taxon>
        <taxon>Actinomycetota</taxon>
        <taxon>Actinomycetes</taxon>
        <taxon>Mycobacteriales</taxon>
        <taxon>Mycobacteriaceae</taxon>
        <taxon>Mycolicibacter</taxon>
    </lineage>
</organism>
<name>A0A1X1YBM1_9MYCO</name>
<evidence type="ECO:0000313" key="1">
    <source>
        <dbReference type="EMBL" id="ORW08497.1"/>
    </source>
</evidence>
<dbReference type="InterPro" id="IPR036388">
    <property type="entry name" value="WH-like_DNA-bd_sf"/>
</dbReference>
<dbReference type="CDD" id="cd00090">
    <property type="entry name" value="HTH_ARSR"/>
    <property type="match status" value="1"/>
</dbReference>
<comment type="caution">
    <text evidence="1">The sequence shown here is derived from an EMBL/GenBank/DDBJ whole genome shotgun (WGS) entry which is preliminary data.</text>
</comment>
<evidence type="ECO:0000313" key="2">
    <source>
        <dbReference type="Proteomes" id="UP000193866"/>
    </source>
</evidence>
<dbReference type="InterPro" id="IPR043519">
    <property type="entry name" value="NT_sf"/>
</dbReference>
<proteinExistence type="predicted"/>
<dbReference type="Proteomes" id="UP000193866">
    <property type="component" value="Unassembled WGS sequence"/>
</dbReference>
<keyword evidence="2" id="KW-1185">Reference proteome</keyword>
<dbReference type="OrthoDB" id="3526885at2"/>
<reference evidence="1 2" key="1">
    <citation type="submission" date="2016-01" db="EMBL/GenBank/DDBJ databases">
        <title>The new phylogeny of the genus Mycobacterium.</title>
        <authorList>
            <person name="Tarcisio F."/>
            <person name="Conor M."/>
            <person name="Antonella G."/>
            <person name="Elisabetta G."/>
            <person name="Giulia F.S."/>
            <person name="Sara T."/>
            <person name="Anna F."/>
            <person name="Clotilde B."/>
            <person name="Roberto B."/>
            <person name="Veronica D.S."/>
            <person name="Fabio R."/>
            <person name="Monica P."/>
            <person name="Olivier J."/>
            <person name="Enrico T."/>
            <person name="Nicola S."/>
        </authorList>
    </citation>
    <scope>NUCLEOTIDE SEQUENCE [LARGE SCALE GENOMIC DNA]</scope>
    <source>
        <strain evidence="1 2">DSM 45394</strain>
    </source>
</reference>
<dbReference type="EMBL" id="LQPG01000035">
    <property type="protein sequence ID" value="ORW08497.1"/>
    <property type="molecule type" value="Genomic_DNA"/>
</dbReference>
<dbReference type="RefSeq" id="WP_085266137.1">
    <property type="nucleotide sequence ID" value="NZ_LQPG01000035.1"/>
</dbReference>
<protein>
    <submittedName>
        <fullName evidence="1">ArsR family transcriptional regulator</fullName>
    </submittedName>
</protein>
<gene>
    <name evidence="1" type="ORF">AWC16_19045</name>
</gene>